<name>A0A4R1FCW4_9GAMM</name>
<accession>A0A4R1FCW4</accession>
<evidence type="ECO:0000313" key="3">
    <source>
        <dbReference type="Proteomes" id="UP000294887"/>
    </source>
</evidence>
<proteinExistence type="predicted"/>
<dbReference type="SUPFAM" id="SSF51126">
    <property type="entry name" value="Pectin lyase-like"/>
    <property type="match status" value="1"/>
</dbReference>
<dbReference type="Proteomes" id="UP000294887">
    <property type="component" value="Unassembled WGS sequence"/>
</dbReference>
<feature type="chain" id="PRO_5020692539" description="Parallel beta helix pectate lyase-like protein" evidence="1">
    <location>
        <begin position="32"/>
        <end position="421"/>
    </location>
</feature>
<dbReference type="InterPro" id="IPR011050">
    <property type="entry name" value="Pectin_lyase_fold/virulence"/>
</dbReference>
<evidence type="ECO:0000313" key="2">
    <source>
        <dbReference type="EMBL" id="TCJ88641.1"/>
    </source>
</evidence>
<feature type="signal peptide" evidence="1">
    <location>
        <begin position="1"/>
        <end position="31"/>
    </location>
</feature>
<evidence type="ECO:0000256" key="1">
    <source>
        <dbReference type="SAM" id="SignalP"/>
    </source>
</evidence>
<evidence type="ECO:0008006" key="4">
    <source>
        <dbReference type="Google" id="ProtNLM"/>
    </source>
</evidence>
<sequence>MKYNRPPNCLISRRTFIFCSASVLFSTPALSSIRTKVFTPEMCGAIGNGITPDGNAFHKLINLVNKQPGSEKIIIECRGKYILTGGPLLSYPFKPPRLKGIVKGIPPLTRDNIFIDARGADFIIPKEFHWERTKRGGNNKDHFAVGWHFKGDNCQMLGGRMIGNLDKRNTIRGPRPSNFGGQEFGLVMQGRNWKLIDVYAENWGTDCLNAGASGEAINCTFKGARRNCVSIVPRLRFTKNSFVLLDRCSISNAGNWPEHIRNNPGAGIDIEGIKNDLHATVEIKNTVFIKNKMKDLQISRGARDCIIQGCTFSHDVKLQPEQKGGHTFINNKFLGEARIKTIYGMHDNPPIIFRSNEFNCKNFPPFKHRVIKGINRKFQGQRLIFTDNKALNWNGKFSSLPFFTKGNVFANNETRTNKKLK</sequence>
<dbReference type="InterPro" id="IPR012334">
    <property type="entry name" value="Pectin_lyas_fold"/>
</dbReference>
<dbReference type="RefSeq" id="WP_131904323.1">
    <property type="nucleotide sequence ID" value="NZ_BAAAFU010000008.1"/>
</dbReference>
<comment type="caution">
    <text evidence="2">The sequence shown here is derived from an EMBL/GenBank/DDBJ whole genome shotgun (WGS) entry which is preliminary data.</text>
</comment>
<keyword evidence="1" id="KW-0732">Signal</keyword>
<organism evidence="2 3">
    <name type="scientific">Cocleimonas flava</name>
    <dbReference type="NCBI Taxonomy" id="634765"/>
    <lineage>
        <taxon>Bacteria</taxon>
        <taxon>Pseudomonadati</taxon>
        <taxon>Pseudomonadota</taxon>
        <taxon>Gammaproteobacteria</taxon>
        <taxon>Thiotrichales</taxon>
        <taxon>Thiotrichaceae</taxon>
        <taxon>Cocleimonas</taxon>
    </lineage>
</organism>
<protein>
    <recommendedName>
        <fullName evidence="4">Parallel beta helix pectate lyase-like protein</fullName>
    </recommendedName>
</protein>
<gene>
    <name evidence="2" type="ORF">EV695_0499</name>
</gene>
<reference evidence="2 3" key="1">
    <citation type="submission" date="2019-03" db="EMBL/GenBank/DDBJ databases">
        <title>Genomic Encyclopedia of Type Strains, Phase IV (KMG-IV): sequencing the most valuable type-strain genomes for metagenomic binning, comparative biology and taxonomic classification.</title>
        <authorList>
            <person name="Goeker M."/>
        </authorList>
    </citation>
    <scope>NUCLEOTIDE SEQUENCE [LARGE SCALE GENOMIC DNA]</scope>
    <source>
        <strain evidence="2 3">DSM 24830</strain>
    </source>
</reference>
<dbReference type="Gene3D" id="2.160.20.10">
    <property type="entry name" value="Single-stranded right-handed beta-helix, Pectin lyase-like"/>
    <property type="match status" value="1"/>
</dbReference>
<dbReference type="EMBL" id="SMFQ01000002">
    <property type="protein sequence ID" value="TCJ88641.1"/>
    <property type="molecule type" value="Genomic_DNA"/>
</dbReference>
<dbReference type="AlphaFoldDB" id="A0A4R1FCW4"/>
<keyword evidence="3" id="KW-1185">Reference proteome</keyword>